<comment type="subcellular location">
    <subcellularLocation>
        <location evidence="1">Cell membrane</location>
        <topology evidence="1">Multi-pass membrane protein</topology>
    </subcellularLocation>
</comment>
<dbReference type="AlphaFoldDB" id="A0A645CI26"/>
<evidence type="ECO:0000256" key="7">
    <source>
        <dbReference type="SAM" id="Phobius"/>
    </source>
</evidence>
<keyword evidence="5 7" id="KW-0472">Membrane</keyword>
<feature type="transmembrane region" description="Helical" evidence="7">
    <location>
        <begin position="233"/>
        <end position="249"/>
    </location>
</feature>
<evidence type="ECO:0000256" key="1">
    <source>
        <dbReference type="ARBA" id="ARBA00004651"/>
    </source>
</evidence>
<keyword evidence="3 7" id="KW-0812">Transmembrane</keyword>
<evidence type="ECO:0008006" key="9">
    <source>
        <dbReference type="Google" id="ProtNLM"/>
    </source>
</evidence>
<reference evidence="8" key="1">
    <citation type="submission" date="2019-08" db="EMBL/GenBank/DDBJ databases">
        <authorList>
            <person name="Kucharzyk K."/>
            <person name="Murdoch R.W."/>
            <person name="Higgins S."/>
            <person name="Loffler F."/>
        </authorList>
    </citation>
    <scope>NUCLEOTIDE SEQUENCE</scope>
</reference>
<dbReference type="InterPro" id="IPR022791">
    <property type="entry name" value="L-PG_synthase/AglD"/>
</dbReference>
<evidence type="ECO:0000256" key="3">
    <source>
        <dbReference type="ARBA" id="ARBA00022692"/>
    </source>
</evidence>
<evidence type="ECO:0000256" key="6">
    <source>
        <dbReference type="SAM" id="MobiDB-lite"/>
    </source>
</evidence>
<dbReference type="EMBL" id="VSSQ01027383">
    <property type="protein sequence ID" value="MPM76605.1"/>
    <property type="molecule type" value="Genomic_DNA"/>
</dbReference>
<organism evidence="8">
    <name type="scientific">bioreactor metagenome</name>
    <dbReference type="NCBI Taxonomy" id="1076179"/>
    <lineage>
        <taxon>unclassified sequences</taxon>
        <taxon>metagenomes</taxon>
        <taxon>ecological metagenomes</taxon>
    </lineage>
</organism>
<feature type="transmembrane region" description="Helical" evidence="7">
    <location>
        <begin position="150"/>
        <end position="171"/>
    </location>
</feature>
<gene>
    <name evidence="8" type="ORF">SDC9_123604</name>
</gene>
<dbReference type="GO" id="GO:0005886">
    <property type="term" value="C:plasma membrane"/>
    <property type="evidence" value="ECO:0007669"/>
    <property type="project" value="UniProtKB-SubCell"/>
</dbReference>
<accession>A0A645CI26</accession>
<feature type="region of interest" description="Disordered" evidence="6">
    <location>
        <begin position="258"/>
        <end position="277"/>
    </location>
</feature>
<feature type="transmembrane region" description="Helical" evidence="7">
    <location>
        <begin position="34"/>
        <end position="56"/>
    </location>
</feature>
<feature type="transmembrane region" description="Helical" evidence="7">
    <location>
        <begin position="77"/>
        <end position="95"/>
    </location>
</feature>
<comment type="caution">
    <text evidence="8">The sequence shown here is derived from an EMBL/GenBank/DDBJ whole genome shotgun (WGS) entry which is preliminary data.</text>
</comment>
<keyword evidence="2" id="KW-1003">Cell membrane</keyword>
<evidence type="ECO:0000256" key="5">
    <source>
        <dbReference type="ARBA" id="ARBA00023136"/>
    </source>
</evidence>
<proteinExistence type="predicted"/>
<evidence type="ECO:0000313" key="8">
    <source>
        <dbReference type="EMBL" id="MPM76605.1"/>
    </source>
</evidence>
<sequence>MLLAALLIAIAKMFVVEMARFSITNDKWRPSYLRMFTIVTVTQLGKYIPGSIWHFAARISSYKENSLSNKKTAKAMLLENAWLVGSALAFGLLLLTIERPESLLTKYLGITLPAALWAVLPFVVIILWLVGLVVLDKFLLEKKTFSLSRLVRLVLIQIAIWGALGSSFYLIFQGALLQHFLLILGGYAISWMVGYVFIFAPSGIGVREAVLVALFSTIVPTQQIAAYSIVHRLIYTVVEVLLGLIGFILQRRFFPAEPASSTDEKPTANLESSTKDI</sequence>
<protein>
    <recommendedName>
        <fullName evidence="9">Flippase-like domain-containing protein</fullName>
    </recommendedName>
</protein>
<name>A0A645CI26_9ZZZZ</name>
<evidence type="ECO:0000256" key="4">
    <source>
        <dbReference type="ARBA" id="ARBA00022989"/>
    </source>
</evidence>
<dbReference type="Pfam" id="PF03706">
    <property type="entry name" value="LPG_synthase_TM"/>
    <property type="match status" value="1"/>
</dbReference>
<keyword evidence="4 7" id="KW-1133">Transmembrane helix</keyword>
<evidence type="ECO:0000256" key="2">
    <source>
        <dbReference type="ARBA" id="ARBA00022475"/>
    </source>
</evidence>
<feature type="transmembrane region" description="Helical" evidence="7">
    <location>
        <begin position="115"/>
        <end position="138"/>
    </location>
</feature>